<dbReference type="InterPro" id="IPR012910">
    <property type="entry name" value="Plug_dom"/>
</dbReference>
<dbReference type="NCBIfam" id="TIGR04057">
    <property type="entry name" value="SusC_RagA_signa"/>
    <property type="match status" value="1"/>
</dbReference>
<evidence type="ECO:0000313" key="13">
    <source>
        <dbReference type="EMBL" id="UOR05709.1"/>
    </source>
</evidence>
<dbReference type="InterPro" id="IPR037066">
    <property type="entry name" value="Plug_dom_sf"/>
</dbReference>
<keyword evidence="3 8" id="KW-1134">Transmembrane beta strand</keyword>
<dbReference type="SUPFAM" id="SSF49464">
    <property type="entry name" value="Carboxypeptidase regulatory domain-like"/>
    <property type="match status" value="1"/>
</dbReference>
<name>A0A8T9T105_9BACT</name>
<dbReference type="SUPFAM" id="SSF56935">
    <property type="entry name" value="Porins"/>
    <property type="match status" value="1"/>
</dbReference>
<feature type="signal peptide" evidence="10">
    <location>
        <begin position="1"/>
        <end position="21"/>
    </location>
</feature>
<evidence type="ECO:0000256" key="2">
    <source>
        <dbReference type="ARBA" id="ARBA00022448"/>
    </source>
</evidence>
<evidence type="ECO:0000256" key="8">
    <source>
        <dbReference type="PROSITE-ProRule" id="PRU01360"/>
    </source>
</evidence>
<evidence type="ECO:0000256" key="4">
    <source>
        <dbReference type="ARBA" id="ARBA00022692"/>
    </source>
</evidence>
<evidence type="ECO:0000313" key="14">
    <source>
        <dbReference type="Proteomes" id="UP000829925"/>
    </source>
</evidence>
<protein>
    <submittedName>
        <fullName evidence="13">TonB-dependent receptor</fullName>
    </submittedName>
</protein>
<dbReference type="Gene3D" id="2.40.170.20">
    <property type="entry name" value="TonB-dependent receptor, beta-barrel domain"/>
    <property type="match status" value="1"/>
</dbReference>
<evidence type="ECO:0000259" key="11">
    <source>
        <dbReference type="Pfam" id="PF00593"/>
    </source>
</evidence>
<dbReference type="Pfam" id="PF13715">
    <property type="entry name" value="CarbopepD_reg_2"/>
    <property type="match status" value="1"/>
</dbReference>
<comment type="similarity">
    <text evidence="8 9">Belongs to the TonB-dependent receptor family.</text>
</comment>
<feature type="domain" description="TonB-dependent receptor plug" evidence="12">
    <location>
        <begin position="114"/>
        <end position="232"/>
    </location>
</feature>
<keyword evidence="14" id="KW-1185">Reference proteome</keyword>
<keyword evidence="13" id="KW-0675">Receptor</keyword>
<accession>A0A8T9T105</accession>
<sequence>MRQKLLLTLVWALLLTTAAWAQTRAVSGRVIGPDGGGIPGVTVLEQGTTNGISTGAEGNYTLTVQPNATLVFSAIGYVGQTVPVGAQSVINVTLSNNETLLNEAVVVGYGSQTKADLTGSVTQLTAKDVENTPVVSFEQAIQGRTPGVTISQTSGKLGAGPQIRVRGSSSVTASNQPLYVIDGIPVTSQDVSSDTEPLNPLADLNPNDIESISILKDASASAIYGSRASNGVILVTTKKGRQGRTKVNVGYYLGTSSPTHTRKFLNADQYRELLTEAAANSPFGALDLQQELDDNGTGIDLNSTANENWVNRGLRRGKVSQYDFNVSGGDAKTRFYLSTTYNDQTGIIVGNRYRRGSARLNLDHSISDKLKVGLNLSLTRSVNDRTPNDNAFANPIQLNALPPLQPAYLEDGSLNRNTLYYNNLLDLQNGMNRAGNYRSFSTAYLTYQPVQGLTLRTETGADFLSLNEELYRAAGTQDGGNTGYGYNNQVQVVNYTTNNTATYNKVFNEDHGVEVLAGFSFQRSDTKETAAEGRGFPNAEFTKVASAAIKTAGTSSSRSEFTFISYFGRVNYAFRNKYLVSGSVRRDGSSRFGVDNQYGTFGAGSLGWVISEESFLRDNSLINFLKLRGSYGVTGNAEIGNYSSRSLYTALPYADQAGLQPSATIGNPNLTWETTAQTDLGLEFALFNNRITGEVDVYEKKTSDLLLNRQLPYTNGYSVVTENVGKLRNRGLEISLNGLVIDKAVKWNVGGNISFNRNEITSLTAPIQSAYLGSVREGQPIGVFWGREYAGVDPANGDALYYTEGGTTTNDYTQSPLKKVGNPNPKFTGGVTTTVSWNGFDFSALGQFVYGNDIYNASGIYQSVAGDYFDNQTIDQLRRWQNPGDITNVPQARLYGSNGTVVSSRWVTGGSFFRGKTVTLGYTFPDYMMNKGFVQSARIYLTAQNLFTITNYDGYDPEVNTAAFGQANYLIGHDFYTPPLPKTYMIGINIGF</sequence>
<proteinExistence type="inferred from homology"/>
<dbReference type="NCBIfam" id="TIGR04056">
    <property type="entry name" value="OMP_RagA_SusC"/>
    <property type="match status" value="1"/>
</dbReference>
<dbReference type="Pfam" id="PF00593">
    <property type="entry name" value="TonB_dep_Rec_b-barrel"/>
    <property type="match status" value="1"/>
</dbReference>
<dbReference type="Proteomes" id="UP000829925">
    <property type="component" value="Chromosome"/>
</dbReference>
<dbReference type="InterPro" id="IPR039426">
    <property type="entry name" value="TonB-dep_rcpt-like"/>
</dbReference>
<dbReference type="InterPro" id="IPR008969">
    <property type="entry name" value="CarboxyPept-like_regulatory"/>
</dbReference>
<dbReference type="Pfam" id="PF07715">
    <property type="entry name" value="Plug"/>
    <property type="match status" value="1"/>
</dbReference>
<dbReference type="InterPro" id="IPR023997">
    <property type="entry name" value="TonB-dep_OMP_SusC/RagA_CS"/>
</dbReference>
<organism evidence="13 14">
    <name type="scientific">Hymenobacter aerilatus</name>
    <dbReference type="NCBI Taxonomy" id="2932251"/>
    <lineage>
        <taxon>Bacteria</taxon>
        <taxon>Pseudomonadati</taxon>
        <taxon>Bacteroidota</taxon>
        <taxon>Cytophagia</taxon>
        <taxon>Cytophagales</taxon>
        <taxon>Hymenobacteraceae</taxon>
        <taxon>Hymenobacter</taxon>
    </lineage>
</organism>
<dbReference type="PROSITE" id="PS52016">
    <property type="entry name" value="TONB_DEPENDENT_REC_3"/>
    <property type="match status" value="1"/>
</dbReference>
<evidence type="ECO:0000256" key="7">
    <source>
        <dbReference type="ARBA" id="ARBA00023237"/>
    </source>
</evidence>
<evidence type="ECO:0000259" key="12">
    <source>
        <dbReference type="Pfam" id="PF07715"/>
    </source>
</evidence>
<dbReference type="RefSeq" id="WP_245094074.1">
    <property type="nucleotide sequence ID" value="NZ_CP095053.1"/>
</dbReference>
<dbReference type="EMBL" id="CP095053">
    <property type="protein sequence ID" value="UOR05709.1"/>
    <property type="molecule type" value="Genomic_DNA"/>
</dbReference>
<keyword evidence="4 8" id="KW-0812">Transmembrane</keyword>
<dbReference type="InterPro" id="IPR000531">
    <property type="entry name" value="Beta-barrel_TonB"/>
</dbReference>
<evidence type="ECO:0000256" key="9">
    <source>
        <dbReference type="RuleBase" id="RU003357"/>
    </source>
</evidence>
<feature type="chain" id="PRO_5035942860" evidence="10">
    <location>
        <begin position="22"/>
        <end position="992"/>
    </location>
</feature>
<keyword evidence="5 9" id="KW-0798">TonB box</keyword>
<dbReference type="GO" id="GO:0009279">
    <property type="term" value="C:cell outer membrane"/>
    <property type="evidence" value="ECO:0007669"/>
    <property type="project" value="UniProtKB-SubCell"/>
</dbReference>
<dbReference type="KEGG" id="haei:MUN82_01090"/>
<dbReference type="Gene3D" id="2.170.130.10">
    <property type="entry name" value="TonB-dependent receptor, plug domain"/>
    <property type="match status" value="1"/>
</dbReference>
<keyword evidence="10" id="KW-0732">Signal</keyword>
<feature type="domain" description="TonB-dependent receptor-like beta-barrel" evidence="11">
    <location>
        <begin position="415"/>
        <end position="827"/>
    </location>
</feature>
<keyword evidence="2 8" id="KW-0813">Transport</keyword>
<keyword evidence="6 8" id="KW-0472">Membrane</keyword>
<dbReference type="InterPro" id="IPR023996">
    <property type="entry name" value="TonB-dep_OMP_SusC/RagA"/>
</dbReference>
<evidence type="ECO:0000256" key="10">
    <source>
        <dbReference type="SAM" id="SignalP"/>
    </source>
</evidence>
<evidence type="ECO:0000256" key="1">
    <source>
        <dbReference type="ARBA" id="ARBA00004571"/>
    </source>
</evidence>
<gene>
    <name evidence="13" type="ORF">MUN82_01090</name>
</gene>
<comment type="subcellular location">
    <subcellularLocation>
        <location evidence="1 8">Cell outer membrane</location>
        <topology evidence="1 8">Multi-pass membrane protein</topology>
    </subcellularLocation>
</comment>
<evidence type="ECO:0000256" key="5">
    <source>
        <dbReference type="ARBA" id="ARBA00023077"/>
    </source>
</evidence>
<dbReference type="InterPro" id="IPR036942">
    <property type="entry name" value="Beta-barrel_TonB_sf"/>
</dbReference>
<dbReference type="AlphaFoldDB" id="A0A8T9T105"/>
<evidence type="ECO:0000256" key="6">
    <source>
        <dbReference type="ARBA" id="ARBA00023136"/>
    </source>
</evidence>
<evidence type="ECO:0000256" key="3">
    <source>
        <dbReference type="ARBA" id="ARBA00022452"/>
    </source>
</evidence>
<dbReference type="Gene3D" id="2.60.40.1120">
    <property type="entry name" value="Carboxypeptidase-like, regulatory domain"/>
    <property type="match status" value="1"/>
</dbReference>
<dbReference type="FunFam" id="2.170.130.10:FF:000008">
    <property type="entry name" value="SusC/RagA family TonB-linked outer membrane protein"/>
    <property type="match status" value="1"/>
</dbReference>
<reference evidence="13 14" key="1">
    <citation type="submission" date="2022-04" db="EMBL/GenBank/DDBJ databases">
        <title>Hymenobacter sp. isolated from the air.</title>
        <authorList>
            <person name="Won M."/>
            <person name="Lee C.-M."/>
            <person name="Woen H.-Y."/>
            <person name="Kwon S.-W."/>
        </authorList>
    </citation>
    <scope>NUCLEOTIDE SEQUENCE [LARGE SCALE GENOMIC DNA]</scope>
    <source>
        <strain evidence="14">5413 J-13</strain>
    </source>
</reference>
<keyword evidence="7 8" id="KW-0998">Cell outer membrane</keyword>